<proteinExistence type="predicted"/>
<evidence type="ECO:0000313" key="1">
    <source>
        <dbReference type="EMBL" id="QHT95614.1"/>
    </source>
</evidence>
<sequence>MAPIRYSVEYLDYCTTCEKKKVIQCCDKCGDSVCENPKCCTVYPQHKKEDIVLCKYCVDAIGKRFKEVKEPEPQTYKYLGSQQTT</sequence>
<protein>
    <submittedName>
        <fullName evidence="1">Uncharacterized protein</fullName>
    </submittedName>
</protein>
<dbReference type="AlphaFoldDB" id="A0A6C0IQU8"/>
<accession>A0A6C0IQU8</accession>
<organism evidence="1">
    <name type="scientific">viral metagenome</name>
    <dbReference type="NCBI Taxonomy" id="1070528"/>
    <lineage>
        <taxon>unclassified sequences</taxon>
        <taxon>metagenomes</taxon>
        <taxon>organismal metagenomes</taxon>
    </lineage>
</organism>
<dbReference type="EMBL" id="MN740243">
    <property type="protein sequence ID" value="QHT95614.1"/>
    <property type="molecule type" value="Genomic_DNA"/>
</dbReference>
<name>A0A6C0IQU8_9ZZZZ</name>
<reference evidence="1" key="1">
    <citation type="journal article" date="2020" name="Nature">
        <title>Giant virus diversity and host interactions through global metagenomics.</title>
        <authorList>
            <person name="Schulz F."/>
            <person name="Roux S."/>
            <person name="Paez-Espino D."/>
            <person name="Jungbluth S."/>
            <person name="Walsh D.A."/>
            <person name="Denef V.J."/>
            <person name="McMahon K.D."/>
            <person name="Konstantinidis K.T."/>
            <person name="Eloe-Fadrosh E.A."/>
            <person name="Kyrpides N.C."/>
            <person name="Woyke T."/>
        </authorList>
    </citation>
    <scope>NUCLEOTIDE SEQUENCE</scope>
    <source>
        <strain evidence="1">GVMAG-M-3300024261-8</strain>
    </source>
</reference>